<gene>
    <name evidence="3" type="ORF">NXY30_29195</name>
</gene>
<evidence type="ECO:0000259" key="2">
    <source>
        <dbReference type="Pfam" id="PF18818"/>
    </source>
</evidence>
<geneLocation type="plasmid" evidence="3 4">
    <name>unnamed2</name>
</geneLocation>
<dbReference type="InterPro" id="IPR013610">
    <property type="entry name" value="ArdC_N"/>
</dbReference>
<sequence>MKINEIANKAFTELMIQKIEAISADWKKPWVTNSFSGIPQNINGGTYNGINSLALYLLCEKEKYPLPVFMTWKQANDLGFRINKGAKAFPVVFWNKLVIHKETDKKIDYNDYIALSDEDKKNYKVIPYMKPFNVFNVEQTNIKEQAPELYNKLMNKFYLNGSKSKDEKGLLSYPVIDTMIKDNLWFVPILPKEQDRAYYSSSEEKIVVPLKRQFKDGESFYATLFHEMAHSTGHKSRLDRLKPAIFGSYDYGREELVAELSAAIVSSSLGISSTIREENAAYLKSWLQTIKEKPDFLFSVLGDVNKASQMILDKTSSIEAMIGKEKDVVSIIEANLKENIGEVVIKVNEQNENDINLSVYDNSMIYLGDIFGMKTGEKSWKFSTDTSIVIMVPQNKLDFFNKRLHGSIISDEKLELRELLGKKRLSVLGTVKVKIDKIQVMTDKDNKPLIRCNINGNPQMSEKIPTKLYEEYLSGKRDLKSIAAEVFKNEIDLLNNRDNQIKPKKIEGV</sequence>
<dbReference type="Proteomes" id="UP001060104">
    <property type="component" value="Plasmid unnamed2"/>
</dbReference>
<name>A0ABY5TND2_9BACE</name>
<protein>
    <submittedName>
        <fullName evidence="3">Zincin-like metallopeptidase domain-containing protein</fullName>
    </submittedName>
</protein>
<evidence type="ECO:0000259" key="1">
    <source>
        <dbReference type="Pfam" id="PF08401"/>
    </source>
</evidence>
<dbReference type="RefSeq" id="WP_258903187.1">
    <property type="nucleotide sequence ID" value="NZ_CP103143.1"/>
</dbReference>
<keyword evidence="3" id="KW-0614">Plasmid</keyword>
<dbReference type="EMBL" id="CP103143">
    <property type="protein sequence ID" value="UVQ77635.1"/>
    <property type="molecule type" value="Genomic_DNA"/>
</dbReference>
<dbReference type="InterPro" id="IPR041459">
    <property type="entry name" value="MPTase-PolyVal"/>
</dbReference>
<feature type="domain" description="N-terminal" evidence="1">
    <location>
        <begin position="9"/>
        <end position="135"/>
    </location>
</feature>
<reference evidence="3" key="1">
    <citation type="submission" date="2022-08" db="EMBL/GenBank/DDBJ databases">
        <title>Genome Sequencing of Bacteroides fragilis Group Isolates with Nanopore Technology.</title>
        <authorList>
            <person name="Tisza M.J."/>
            <person name="Smith D."/>
            <person name="Dekker J.P."/>
        </authorList>
    </citation>
    <scope>NUCLEOTIDE SEQUENCE</scope>
    <source>
        <strain evidence="3">BFG-527</strain>
        <plasmid evidence="3">unnamed2</plasmid>
    </source>
</reference>
<accession>A0ABY5TND2</accession>
<proteinExistence type="predicted"/>
<dbReference type="Pfam" id="PF18818">
    <property type="entry name" value="MPTase-PolyVal"/>
    <property type="match status" value="1"/>
</dbReference>
<dbReference type="Pfam" id="PF08401">
    <property type="entry name" value="ArdcN"/>
    <property type="match status" value="1"/>
</dbReference>
<keyword evidence="4" id="KW-1185">Reference proteome</keyword>
<feature type="domain" description="Polyvalent protein metallopeptidase" evidence="2">
    <location>
        <begin position="192"/>
        <end position="298"/>
    </location>
</feature>
<evidence type="ECO:0000313" key="4">
    <source>
        <dbReference type="Proteomes" id="UP001060104"/>
    </source>
</evidence>
<organism evidence="3 4">
    <name type="scientific">Bacteroides faecis</name>
    <dbReference type="NCBI Taxonomy" id="674529"/>
    <lineage>
        <taxon>Bacteria</taxon>
        <taxon>Pseudomonadati</taxon>
        <taxon>Bacteroidota</taxon>
        <taxon>Bacteroidia</taxon>
        <taxon>Bacteroidales</taxon>
        <taxon>Bacteroidaceae</taxon>
        <taxon>Bacteroides</taxon>
    </lineage>
</organism>
<evidence type="ECO:0000313" key="3">
    <source>
        <dbReference type="EMBL" id="UVQ77635.1"/>
    </source>
</evidence>